<proteinExistence type="predicted"/>
<organism evidence="6 7">
    <name type="scientific">Campylobacter hominis (strain ATCC BAA-381 / DSM 21671 / CCUG 45161 / LMG 19568 / NCTC 13146 / CH001A)</name>
    <dbReference type="NCBI Taxonomy" id="360107"/>
    <lineage>
        <taxon>Bacteria</taxon>
        <taxon>Pseudomonadati</taxon>
        <taxon>Campylobacterota</taxon>
        <taxon>Epsilonproteobacteria</taxon>
        <taxon>Campylobacterales</taxon>
        <taxon>Campylobacteraceae</taxon>
        <taxon>Campylobacter</taxon>
    </lineage>
</organism>
<dbReference type="KEGG" id="cha:CHAB381_1771"/>
<keyword evidence="4" id="KW-0411">Iron-sulfur</keyword>
<dbReference type="OrthoDB" id="9789030at2"/>
<keyword evidence="1" id="KW-0004">4Fe-4S</keyword>
<accession>A7I440</accession>
<evidence type="ECO:0000313" key="7">
    <source>
        <dbReference type="Proteomes" id="UP000002407"/>
    </source>
</evidence>
<dbReference type="PROSITE" id="PS00198">
    <property type="entry name" value="4FE4S_FER_1"/>
    <property type="match status" value="1"/>
</dbReference>
<dbReference type="STRING" id="360107.CHAB381_1771"/>
<feature type="domain" description="4Fe-4S ferredoxin-type" evidence="5">
    <location>
        <begin position="4"/>
        <end position="33"/>
    </location>
</feature>
<evidence type="ECO:0000256" key="4">
    <source>
        <dbReference type="ARBA" id="ARBA00023014"/>
    </source>
</evidence>
<dbReference type="InterPro" id="IPR050954">
    <property type="entry name" value="ET_IronSulfur_Cluster-Binding"/>
</dbReference>
<dbReference type="Pfam" id="PF13247">
    <property type="entry name" value="Fer4_11"/>
    <property type="match status" value="1"/>
</dbReference>
<dbReference type="EMBL" id="CP000776">
    <property type="protein sequence ID" value="ABS51513.1"/>
    <property type="molecule type" value="Genomic_DNA"/>
</dbReference>
<dbReference type="InterPro" id="IPR017900">
    <property type="entry name" value="4Fe4S_Fe_S_CS"/>
</dbReference>
<dbReference type="PROSITE" id="PS51379">
    <property type="entry name" value="4FE4S_FER_2"/>
    <property type="match status" value="3"/>
</dbReference>
<dbReference type="AlphaFoldDB" id="A7I440"/>
<dbReference type="Gene3D" id="3.30.70.20">
    <property type="match status" value="2"/>
</dbReference>
<dbReference type="SUPFAM" id="SSF54862">
    <property type="entry name" value="4Fe-4S ferredoxins"/>
    <property type="match status" value="1"/>
</dbReference>
<evidence type="ECO:0000256" key="1">
    <source>
        <dbReference type="ARBA" id="ARBA00022485"/>
    </source>
</evidence>
<keyword evidence="7" id="KW-1185">Reference proteome</keyword>
<dbReference type="PANTHER" id="PTHR43177">
    <property type="entry name" value="PROTEIN NRFC"/>
    <property type="match status" value="1"/>
</dbReference>
<dbReference type="CDD" id="cd10551">
    <property type="entry name" value="PsrB"/>
    <property type="match status" value="1"/>
</dbReference>
<dbReference type="GO" id="GO:0051539">
    <property type="term" value="F:4 iron, 4 sulfur cluster binding"/>
    <property type="evidence" value="ECO:0007669"/>
    <property type="project" value="UniProtKB-KW"/>
</dbReference>
<dbReference type="GO" id="GO:0046872">
    <property type="term" value="F:metal ion binding"/>
    <property type="evidence" value="ECO:0007669"/>
    <property type="project" value="UniProtKB-KW"/>
</dbReference>
<protein>
    <submittedName>
        <fullName evidence="6">AnaeroBic dimethyl sulfoxide reductase chain b (Dmso reductase iron-sulfur subunit)</fullName>
    </submittedName>
</protein>
<feature type="domain" description="4Fe-4S ferredoxin-type" evidence="5">
    <location>
        <begin position="81"/>
        <end position="110"/>
    </location>
</feature>
<dbReference type="HOGENOM" id="CLU_043374_1_3_7"/>
<evidence type="ECO:0000256" key="2">
    <source>
        <dbReference type="ARBA" id="ARBA00022723"/>
    </source>
</evidence>
<dbReference type="eggNOG" id="COG0437">
    <property type="taxonomic scope" value="Bacteria"/>
</dbReference>
<name>A7I440_CAMHC</name>
<reference evidence="7" key="1">
    <citation type="submission" date="2007-07" db="EMBL/GenBank/DDBJ databases">
        <title>Complete genome sequence of Campylobacter hominis ATCC BAA-381, a commensal isolated from the human gastrointestinal tract.</title>
        <authorList>
            <person name="Fouts D.E."/>
            <person name="Mongodin E.F."/>
            <person name="Puiu D."/>
            <person name="Sebastian Y."/>
            <person name="Miller W.G."/>
            <person name="Mandrell R.E."/>
            <person name="Nelson K.E."/>
        </authorList>
    </citation>
    <scope>NUCLEOTIDE SEQUENCE [LARGE SCALE GENOMIC DNA]</scope>
    <source>
        <strain evidence="7">ATCC BAA-381 / LMG 19568 / NCTC 13146 / CH001A</strain>
    </source>
</reference>
<evidence type="ECO:0000313" key="6">
    <source>
        <dbReference type="EMBL" id="ABS51513.1"/>
    </source>
</evidence>
<dbReference type="InterPro" id="IPR017896">
    <property type="entry name" value="4Fe4S_Fe-S-bd"/>
</dbReference>
<evidence type="ECO:0000259" key="5">
    <source>
        <dbReference type="PROSITE" id="PS51379"/>
    </source>
</evidence>
<feature type="domain" description="4Fe-4S ferredoxin-type" evidence="5">
    <location>
        <begin position="47"/>
        <end position="80"/>
    </location>
</feature>
<dbReference type="Proteomes" id="UP000002407">
    <property type="component" value="Chromosome"/>
</dbReference>
<dbReference type="PANTHER" id="PTHR43177:SF3">
    <property type="entry name" value="PROTEIN NRFC HOMOLOG"/>
    <property type="match status" value="1"/>
</dbReference>
<keyword evidence="2" id="KW-0479">Metal-binding</keyword>
<sequence>MKKFVMIHDENLCIGCQACSVACRNENNVTDGVYRVQVHAEMKGIFPKLKTDFTRHSCVMCENSPCVEVCPTGASFKTENGITLINHNLCVSCKYCILACPYDARFVDPITNEIGKCTFCFENRTSLGLEPACVSVCPTDALIFGDINDENSKVSKVLSKEAVEYPKAEFGTHPSLVFIKNKKGGRYE</sequence>
<evidence type="ECO:0000256" key="3">
    <source>
        <dbReference type="ARBA" id="ARBA00023004"/>
    </source>
</evidence>
<gene>
    <name evidence="6" type="ordered locus">CHAB381_1771</name>
</gene>
<dbReference type="RefSeq" id="WP_012109588.1">
    <property type="nucleotide sequence ID" value="NC_009714.1"/>
</dbReference>
<keyword evidence="3" id="KW-0408">Iron</keyword>